<keyword evidence="3" id="KW-1185">Reference proteome</keyword>
<dbReference type="EMBL" id="RAVZ01000358">
    <property type="protein sequence ID" value="RKG74760.1"/>
    <property type="molecule type" value="Genomic_DNA"/>
</dbReference>
<dbReference type="OrthoDB" id="5380712at2"/>
<evidence type="ECO:0000313" key="3">
    <source>
        <dbReference type="Proteomes" id="UP000268094"/>
    </source>
</evidence>
<evidence type="ECO:0000313" key="2">
    <source>
        <dbReference type="EMBL" id="RKG74760.1"/>
    </source>
</evidence>
<evidence type="ECO:0008006" key="4">
    <source>
        <dbReference type="Google" id="ProtNLM"/>
    </source>
</evidence>
<organism evidence="2 3">
    <name type="scientific">Corallococcus terminator</name>
    <dbReference type="NCBI Taxonomy" id="2316733"/>
    <lineage>
        <taxon>Bacteria</taxon>
        <taxon>Pseudomonadati</taxon>
        <taxon>Myxococcota</taxon>
        <taxon>Myxococcia</taxon>
        <taxon>Myxococcales</taxon>
        <taxon>Cystobacterineae</taxon>
        <taxon>Myxococcaceae</taxon>
        <taxon>Corallococcus</taxon>
    </lineage>
</organism>
<protein>
    <recommendedName>
        <fullName evidence="4">Peptidase C-terminal archaeal/bacterial domain-containing protein</fullName>
    </recommendedName>
</protein>
<dbReference type="AlphaFoldDB" id="A0A3A8I532"/>
<accession>A0A3A8I532</accession>
<gene>
    <name evidence="2" type="ORF">D7V88_34495</name>
</gene>
<feature type="signal peptide" evidence="1">
    <location>
        <begin position="1"/>
        <end position="22"/>
    </location>
</feature>
<proteinExistence type="predicted"/>
<dbReference type="Proteomes" id="UP000268094">
    <property type="component" value="Unassembled WGS sequence"/>
</dbReference>
<keyword evidence="1" id="KW-0732">Signal</keyword>
<sequence>MKRGMAVRSAMLWMSAVGLLGACGGQPEQTPAPAGDDTVTTATQSLVPAPPTPFDSFLSIRGPLAVGSAVASNTGTSANYEGFTLTVAAHTQVALEVTHLGTGVGVDTGLFVYGPKTQYGYGFRPLYQDDDSGYGELSKIPLATFDAAGEYLVVVGWSNGLGKQYRLQAACVGGACVPNPTPAPANAPVTLAQFPLEGNLQALLNGANAYREDMYSFLDRYDFAWPYSTPASLDVAAAAVLAKSEYRGYRNDPTPDTYTYAAFQSRMYGQFQPLHQAILDTYGELGTNAQVKSYFREFSTGPNGDNWRTLNIILLPGSRHVLVYEQTAHEI</sequence>
<comment type="caution">
    <text evidence="2">The sequence shown here is derived from an EMBL/GenBank/DDBJ whole genome shotgun (WGS) entry which is preliminary data.</text>
</comment>
<dbReference type="Gene3D" id="2.60.120.380">
    <property type="match status" value="1"/>
</dbReference>
<name>A0A3A8I532_9BACT</name>
<feature type="chain" id="PRO_5017275150" description="Peptidase C-terminal archaeal/bacterial domain-containing protein" evidence="1">
    <location>
        <begin position="23"/>
        <end position="331"/>
    </location>
</feature>
<reference evidence="3" key="1">
    <citation type="submission" date="2018-09" db="EMBL/GenBank/DDBJ databases">
        <authorList>
            <person name="Livingstone P.G."/>
            <person name="Whitworth D.E."/>
        </authorList>
    </citation>
    <scope>NUCLEOTIDE SEQUENCE [LARGE SCALE GENOMIC DNA]</scope>
    <source>
        <strain evidence="3">CA054A</strain>
    </source>
</reference>
<dbReference type="PROSITE" id="PS51257">
    <property type="entry name" value="PROKAR_LIPOPROTEIN"/>
    <property type="match status" value="1"/>
</dbReference>
<evidence type="ECO:0000256" key="1">
    <source>
        <dbReference type="SAM" id="SignalP"/>
    </source>
</evidence>